<feature type="domain" description="DUF1232" evidence="6">
    <location>
        <begin position="219"/>
        <end position="254"/>
    </location>
</feature>
<dbReference type="Proteomes" id="UP000473885">
    <property type="component" value="Unassembled WGS sequence"/>
</dbReference>
<reference evidence="7 8" key="1">
    <citation type="submission" date="2019-04" db="EMBL/GenBank/DDBJ databases">
        <title>Genome sequencing of Clostridium botulinum Groups I-IV and Clostridium butyricum.</title>
        <authorList>
            <person name="Brunt J."/>
            <person name="Van Vliet A.H.M."/>
            <person name="Stringer S.C."/>
            <person name="Carter A.T."/>
            <person name="Peck M.W."/>
        </authorList>
    </citation>
    <scope>NUCLEOTIDE SEQUENCE [LARGE SCALE GENOMIC DNA]</scope>
    <source>
        <strain evidence="7 8">IFR 18/094</strain>
    </source>
</reference>
<evidence type="ECO:0000313" key="8">
    <source>
        <dbReference type="Proteomes" id="UP000473885"/>
    </source>
</evidence>
<organism evidence="7 8">
    <name type="scientific">Clostridium niameyense</name>
    <dbReference type="NCBI Taxonomy" id="1622073"/>
    <lineage>
        <taxon>Bacteria</taxon>
        <taxon>Bacillati</taxon>
        <taxon>Bacillota</taxon>
        <taxon>Clostridia</taxon>
        <taxon>Eubacteriales</taxon>
        <taxon>Clostridiaceae</taxon>
        <taxon>Clostridium</taxon>
    </lineage>
</organism>
<evidence type="ECO:0000256" key="5">
    <source>
        <dbReference type="SAM" id="Phobius"/>
    </source>
</evidence>
<comment type="caution">
    <text evidence="7">The sequence shown here is derived from an EMBL/GenBank/DDBJ whole genome shotgun (WGS) entry which is preliminary data.</text>
</comment>
<comment type="subcellular location">
    <subcellularLocation>
        <location evidence="1">Endomembrane system</location>
        <topology evidence="1">Multi-pass membrane protein</topology>
    </subcellularLocation>
</comment>
<evidence type="ECO:0000256" key="4">
    <source>
        <dbReference type="ARBA" id="ARBA00023136"/>
    </source>
</evidence>
<proteinExistence type="predicted"/>
<keyword evidence="3 5" id="KW-1133">Transmembrane helix</keyword>
<dbReference type="GO" id="GO:0012505">
    <property type="term" value="C:endomembrane system"/>
    <property type="evidence" value="ECO:0007669"/>
    <property type="project" value="UniProtKB-SubCell"/>
</dbReference>
<dbReference type="Pfam" id="PF06803">
    <property type="entry name" value="DUF1232"/>
    <property type="match status" value="1"/>
</dbReference>
<keyword evidence="8" id="KW-1185">Reference proteome</keyword>
<feature type="transmembrane region" description="Helical" evidence="5">
    <location>
        <begin position="221"/>
        <end position="243"/>
    </location>
</feature>
<evidence type="ECO:0000313" key="7">
    <source>
        <dbReference type="EMBL" id="NEZ47205.1"/>
    </source>
</evidence>
<protein>
    <submittedName>
        <fullName evidence="7">DUF1232 domain-containing protein</fullName>
    </submittedName>
</protein>
<name>A0A6M0RAB2_9CLOT</name>
<gene>
    <name evidence="7" type="ORF">FDF74_08280</name>
</gene>
<dbReference type="RefSeq" id="WP_163249281.1">
    <property type="nucleotide sequence ID" value="NZ_SXDP01000005.1"/>
</dbReference>
<dbReference type="InterPro" id="IPR010652">
    <property type="entry name" value="DUF1232"/>
</dbReference>
<keyword evidence="4 5" id="KW-0472">Membrane</keyword>
<evidence type="ECO:0000259" key="6">
    <source>
        <dbReference type="Pfam" id="PF06803"/>
    </source>
</evidence>
<evidence type="ECO:0000256" key="1">
    <source>
        <dbReference type="ARBA" id="ARBA00004127"/>
    </source>
</evidence>
<accession>A0A6M0RAB2</accession>
<dbReference type="EMBL" id="SXDP01000005">
    <property type="protein sequence ID" value="NEZ47205.1"/>
    <property type="molecule type" value="Genomic_DNA"/>
</dbReference>
<sequence length="335" mass="38478">MKLSSAEVKISSEDILSILKDFVKVEGLEFKGIVIDEFITVEGLYKNGMNILFKAKLGLGSIVDNILNVRIFKVEVCNLKILGGIKNLALKVLLKNFQEYGIYVHKDNIKIDLDTLSKKIPYVYFKIRKINVLNGFIEATVDNIIYSQDNKEKINSKVKTKKNYKLGYKKDNYSELRISFKNKLPKKYKKLFEYSMIVPDITVLLYRLFKDDRINTKNKALVAGILTYIVSPIDIIPSFIPFIGKIDDISIMFFGLNKIITEVPEQVIIDNWEGKDNIIVLVRDAVKYISSIVGTENIKKFIYAIDNIFKGFEQKKAKQSFQEVAAVNEKSNYIH</sequence>
<dbReference type="AlphaFoldDB" id="A0A6M0RAB2"/>
<evidence type="ECO:0000256" key="2">
    <source>
        <dbReference type="ARBA" id="ARBA00022692"/>
    </source>
</evidence>
<keyword evidence="2 5" id="KW-0812">Transmembrane</keyword>
<evidence type="ECO:0000256" key="3">
    <source>
        <dbReference type="ARBA" id="ARBA00022989"/>
    </source>
</evidence>